<dbReference type="InterPro" id="IPR045892">
    <property type="entry name" value="CrtISO-like"/>
</dbReference>
<dbReference type="InterPro" id="IPR002937">
    <property type="entry name" value="Amino_oxidase"/>
</dbReference>
<reference evidence="2" key="1">
    <citation type="submission" date="2021-01" db="EMBL/GenBank/DDBJ databases">
        <authorList>
            <person name="Corre E."/>
            <person name="Pelletier E."/>
            <person name="Niang G."/>
            <person name="Scheremetjew M."/>
            <person name="Finn R."/>
            <person name="Kale V."/>
            <person name="Holt S."/>
            <person name="Cochrane G."/>
            <person name="Meng A."/>
            <person name="Brown T."/>
            <person name="Cohen L."/>
        </authorList>
    </citation>
    <scope>NUCLEOTIDE SEQUENCE</scope>
    <source>
        <strain evidence="2">CCMP3346</strain>
    </source>
</reference>
<dbReference type="GO" id="GO:0016116">
    <property type="term" value="P:carotenoid metabolic process"/>
    <property type="evidence" value="ECO:0007669"/>
    <property type="project" value="InterPro"/>
</dbReference>
<gene>
    <name evidence="2" type="ORF">VBRA1451_LOCUS24411</name>
</gene>
<feature type="domain" description="Amine oxidase" evidence="1">
    <location>
        <begin position="31"/>
        <end position="514"/>
    </location>
</feature>
<dbReference type="EMBL" id="HBGB01041518">
    <property type="protein sequence ID" value="CAD9069337.1"/>
    <property type="molecule type" value="Transcribed_RNA"/>
</dbReference>
<dbReference type="PANTHER" id="PTHR46313:SF6">
    <property type="entry name" value="FAD_NAD(P)-BINDING OXIDOREDUCTASE FAMILY PROTEIN"/>
    <property type="match status" value="1"/>
</dbReference>
<sequence>MHQIGRRHRVSMVAPSKVPQETDVVVIGSGIGGLCCAALLAKYGDDVTVCESHVYPGGAAHSFERDGYMFDSGPSLWAGMSQPSINPLRQVLDAVGEEDSIEWCSYDGWSLYTPEGTWRFTVGPGNFEPTLRKYGGEQAVKEWRALLKKMEPIIKVASGIPPMALRADPFAVLTVLPYLPSLLGAGRYANKLTGPFTNIMKGTVSNPFLYNFLDYLAFALSGLPANETIGAAVAVTLSDMTRPGRALDYPKGGGGAVVDALVRGIEKHDGRVLLGAHVDEVLVEGGRAVGVRLKNGKTIKARKAVVTNASVWDTAKLLNPDVVPPELFSRADRTPTTDSFMHLHLGIRADGLPKDFDIHHSVVFDWDVGIAAPANMVIVSIPTVLDPSLAPEGHHVVHAYTAGNEPYELWADLKPTSPEYRQLKEERGDILWRAVERFIPDIKRRAKVAMVGTPKTHERYLRRDRGTYGPVLRAGEQTLPGAGTPIPRLLCCGDSVFPGIGVPAVAASGCIAAHSLVGVGQHYQMLQRVLKRGERTAEMDVTEYEPAAAAKATTPVGAK</sequence>
<dbReference type="Gene3D" id="3.50.50.60">
    <property type="entry name" value="FAD/NAD(P)-binding domain"/>
    <property type="match status" value="2"/>
</dbReference>
<dbReference type="InterPro" id="IPR036188">
    <property type="entry name" value="FAD/NAD-bd_sf"/>
</dbReference>
<evidence type="ECO:0000259" key="1">
    <source>
        <dbReference type="Pfam" id="PF01593"/>
    </source>
</evidence>
<evidence type="ECO:0000313" key="2">
    <source>
        <dbReference type="EMBL" id="CAD9069337.1"/>
    </source>
</evidence>
<dbReference type="SUPFAM" id="SSF51905">
    <property type="entry name" value="FAD/NAD(P)-binding domain"/>
    <property type="match status" value="1"/>
</dbReference>
<accession>A0A7S1P995</accession>
<protein>
    <recommendedName>
        <fullName evidence="1">Amine oxidase domain-containing protein</fullName>
    </recommendedName>
</protein>
<dbReference type="PANTHER" id="PTHR46313">
    <property type="match status" value="1"/>
</dbReference>
<proteinExistence type="predicted"/>
<organism evidence="2">
    <name type="scientific">Vitrella brassicaformis</name>
    <dbReference type="NCBI Taxonomy" id="1169539"/>
    <lineage>
        <taxon>Eukaryota</taxon>
        <taxon>Sar</taxon>
        <taxon>Alveolata</taxon>
        <taxon>Colpodellida</taxon>
        <taxon>Vitrellaceae</taxon>
        <taxon>Vitrella</taxon>
    </lineage>
</organism>
<dbReference type="PRINTS" id="PR00411">
    <property type="entry name" value="PNDRDTASEI"/>
</dbReference>
<dbReference type="GO" id="GO:0016491">
    <property type="term" value="F:oxidoreductase activity"/>
    <property type="evidence" value="ECO:0007669"/>
    <property type="project" value="InterPro"/>
</dbReference>
<name>A0A7S1P995_9ALVE</name>
<dbReference type="Pfam" id="PF01593">
    <property type="entry name" value="Amino_oxidase"/>
    <property type="match status" value="1"/>
</dbReference>
<dbReference type="AlphaFoldDB" id="A0A7S1P995"/>